<evidence type="ECO:0000313" key="3">
    <source>
        <dbReference type="Proteomes" id="UP000580910"/>
    </source>
</evidence>
<feature type="compositionally biased region" description="Low complexity" evidence="1">
    <location>
        <begin position="1"/>
        <end position="12"/>
    </location>
</feature>
<dbReference type="InterPro" id="IPR008634">
    <property type="entry name" value="Gas-vesicle_GvpO"/>
</dbReference>
<dbReference type="EMBL" id="JACGXA010000001">
    <property type="protein sequence ID" value="MBA8803645.1"/>
    <property type="molecule type" value="Genomic_DNA"/>
</dbReference>
<comment type="caution">
    <text evidence="2">The sequence shown here is derived from an EMBL/GenBank/DDBJ whole genome shotgun (WGS) entry which is preliminary data.</text>
</comment>
<dbReference type="PIRSF" id="PIRSF028743">
    <property type="entry name" value="GvpO_protein"/>
    <property type="match status" value="1"/>
</dbReference>
<keyword evidence="3" id="KW-1185">Reference proteome</keyword>
<evidence type="ECO:0000256" key="1">
    <source>
        <dbReference type="SAM" id="MobiDB-lite"/>
    </source>
</evidence>
<protein>
    <recommendedName>
        <fullName evidence="4">Gas vesicle synthesis protein GvpO</fullName>
    </recommendedName>
</protein>
<feature type="region of interest" description="Disordered" evidence="1">
    <location>
        <begin position="1"/>
        <end position="41"/>
    </location>
</feature>
<feature type="compositionally biased region" description="Basic residues" evidence="1">
    <location>
        <begin position="13"/>
        <end position="28"/>
    </location>
</feature>
<evidence type="ECO:0000313" key="2">
    <source>
        <dbReference type="EMBL" id="MBA8803645.1"/>
    </source>
</evidence>
<sequence>MAETQKTTATKAPAKKAAARKSAPRKTAARPAARKQSAMDVARAAARQLSELTGREPECVTGVQRTEDGWEVEIEVVESRRIPDSTDILATYRVQVDADGDLTGYHRARRYVRGKGGDGDGGGGR</sequence>
<gene>
    <name evidence="2" type="ORF">FB382_001936</name>
</gene>
<dbReference type="GO" id="GO:0031412">
    <property type="term" value="P:gas vesicle organization"/>
    <property type="evidence" value="ECO:0007669"/>
    <property type="project" value="InterPro"/>
</dbReference>
<reference evidence="2 3" key="1">
    <citation type="submission" date="2020-07" db="EMBL/GenBank/DDBJ databases">
        <title>Sequencing the genomes of 1000 actinobacteria strains.</title>
        <authorList>
            <person name="Klenk H.-P."/>
        </authorList>
    </citation>
    <scope>NUCLEOTIDE SEQUENCE [LARGE SCALE GENOMIC DNA]</scope>
    <source>
        <strain evidence="2 3">DSM 21349</strain>
    </source>
</reference>
<dbReference type="RefSeq" id="WP_182538732.1">
    <property type="nucleotide sequence ID" value="NZ_JACGXA010000001.1"/>
</dbReference>
<dbReference type="Pfam" id="PF05800">
    <property type="entry name" value="GvpO"/>
    <property type="match status" value="1"/>
</dbReference>
<accession>A0A7W3IZW7</accession>
<organism evidence="2 3">
    <name type="scientific">Nocardioides ginsengisegetis</name>
    <dbReference type="NCBI Taxonomy" id="661491"/>
    <lineage>
        <taxon>Bacteria</taxon>
        <taxon>Bacillati</taxon>
        <taxon>Actinomycetota</taxon>
        <taxon>Actinomycetes</taxon>
        <taxon>Propionibacteriales</taxon>
        <taxon>Nocardioidaceae</taxon>
        <taxon>Nocardioides</taxon>
    </lineage>
</organism>
<evidence type="ECO:0008006" key="4">
    <source>
        <dbReference type="Google" id="ProtNLM"/>
    </source>
</evidence>
<dbReference type="AlphaFoldDB" id="A0A7W3IZW7"/>
<dbReference type="Proteomes" id="UP000580910">
    <property type="component" value="Unassembled WGS sequence"/>
</dbReference>
<name>A0A7W3IZW7_9ACTN</name>
<proteinExistence type="predicted"/>